<dbReference type="OrthoDB" id="3801271at2759"/>
<organism evidence="1 2">
    <name type="scientific">Paraphoma chrysanthemicola</name>
    <dbReference type="NCBI Taxonomy" id="798071"/>
    <lineage>
        <taxon>Eukaryota</taxon>
        <taxon>Fungi</taxon>
        <taxon>Dikarya</taxon>
        <taxon>Ascomycota</taxon>
        <taxon>Pezizomycotina</taxon>
        <taxon>Dothideomycetes</taxon>
        <taxon>Pleosporomycetidae</taxon>
        <taxon>Pleosporales</taxon>
        <taxon>Pleosporineae</taxon>
        <taxon>Phaeosphaeriaceae</taxon>
        <taxon>Paraphoma</taxon>
    </lineage>
</organism>
<dbReference type="InterPro" id="IPR036047">
    <property type="entry name" value="F-box-like_dom_sf"/>
</dbReference>
<gene>
    <name evidence="1" type="ORF">FB567DRAFT_132245</name>
</gene>
<protein>
    <recommendedName>
        <fullName evidence="3">F-box domain-containing protein</fullName>
    </recommendedName>
</protein>
<dbReference type="AlphaFoldDB" id="A0A8K0R0L5"/>
<name>A0A8K0R0L5_9PLEO</name>
<dbReference type="EMBL" id="JAGMVJ010000017">
    <property type="protein sequence ID" value="KAH7078308.1"/>
    <property type="molecule type" value="Genomic_DNA"/>
</dbReference>
<evidence type="ECO:0008006" key="3">
    <source>
        <dbReference type="Google" id="ProtNLM"/>
    </source>
</evidence>
<keyword evidence="2" id="KW-1185">Reference proteome</keyword>
<comment type="caution">
    <text evidence="1">The sequence shown here is derived from an EMBL/GenBank/DDBJ whole genome shotgun (WGS) entry which is preliminary data.</text>
</comment>
<dbReference type="SUPFAM" id="SSF81383">
    <property type="entry name" value="F-box domain"/>
    <property type="match status" value="1"/>
</dbReference>
<evidence type="ECO:0000313" key="1">
    <source>
        <dbReference type="EMBL" id="KAH7078308.1"/>
    </source>
</evidence>
<reference evidence="1" key="1">
    <citation type="journal article" date="2021" name="Nat. Commun.">
        <title>Genetic determinants of endophytism in the Arabidopsis root mycobiome.</title>
        <authorList>
            <person name="Mesny F."/>
            <person name="Miyauchi S."/>
            <person name="Thiergart T."/>
            <person name="Pickel B."/>
            <person name="Atanasova L."/>
            <person name="Karlsson M."/>
            <person name="Huettel B."/>
            <person name="Barry K.W."/>
            <person name="Haridas S."/>
            <person name="Chen C."/>
            <person name="Bauer D."/>
            <person name="Andreopoulos W."/>
            <person name="Pangilinan J."/>
            <person name="LaButti K."/>
            <person name="Riley R."/>
            <person name="Lipzen A."/>
            <person name="Clum A."/>
            <person name="Drula E."/>
            <person name="Henrissat B."/>
            <person name="Kohler A."/>
            <person name="Grigoriev I.V."/>
            <person name="Martin F.M."/>
            <person name="Hacquard S."/>
        </authorList>
    </citation>
    <scope>NUCLEOTIDE SEQUENCE</scope>
    <source>
        <strain evidence="1">MPI-SDFR-AT-0120</strain>
    </source>
</reference>
<dbReference type="SUPFAM" id="SSF52047">
    <property type="entry name" value="RNI-like"/>
    <property type="match status" value="1"/>
</dbReference>
<sequence>MSLSTLSTELDEKILSFLINDTQSLSTCCLVSKYYHSIAEPYLYKHITLAQYSHAPIQKLCYTLLARPALAAHILRITVVPAHAPDLTAEEEDSLGRELWSHLNTITDAIYSIVTQGNGIPTNFPRFYVIWKNSILPDQPSRRDDAILALVVCMARNIERIDLHHEPVRRTFYRTTRWAMSLPWRGAERPFSKLRTLVLSGPETRQGAVPLVSGLKTFELRHSLLANQSLGGYFQFPLGVGGQAVLRRLVFVDVGDVYPMAVREMVQSGAFAGLEELVIDCCRPVRTMVPFDDFDALIETLVQHVPNLRTLRWTNRSETGHGVPGFSTFQSLKNLRQLHVDRALLHLPASCNMAELLYQDDLFPSGLTKLTLDGLNWSVMLRFVEELQHMNTPVDEGKSPKSTAFKVTSLERFAFITEVLGETSEDSDVHTWRIELGEKDTETLKSGIDFFRKSGVEFQVYKKPQDFDDELVSLIKNN</sequence>
<dbReference type="Proteomes" id="UP000813461">
    <property type="component" value="Unassembled WGS sequence"/>
</dbReference>
<proteinExistence type="predicted"/>
<evidence type="ECO:0000313" key="2">
    <source>
        <dbReference type="Proteomes" id="UP000813461"/>
    </source>
</evidence>
<accession>A0A8K0R0L5</accession>